<proteinExistence type="inferred from homology"/>
<dbReference type="PANTHER" id="PTHR43792">
    <property type="entry name" value="GNAT FAMILY, PUTATIVE (AFU_ORTHOLOGUE AFUA_3G00765)-RELATED-RELATED"/>
    <property type="match status" value="1"/>
</dbReference>
<dbReference type="PROSITE" id="PS51186">
    <property type="entry name" value="GNAT"/>
    <property type="match status" value="1"/>
</dbReference>
<evidence type="ECO:0000259" key="4">
    <source>
        <dbReference type="PROSITE" id="PS51186"/>
    </source>
</evidence>
<dbReference type="Gene3D" id="3.40.630.30">
    <property type="match status" value="1"/>
</dbReference>
<protein>
    <submittedName>
        <fullName evidence="5">Ribosomal-protein-alanine N-acetyltransferase</fullName>
        <ecNumber evidence="5">2.3.1.267</ecNumber>
    </submittedName>
</protein>
<dbReference type="EMBL" id="JACHXF010000001">
    <property type="protein sequence ID" value="MBB3093193.1"/>
    <property type="molecule type" value="Genomic_DNA"/>
</dbReference>
<gene>
    <name evidence="5" type="ORF">FHR83_000827</name>
</gene>
<evidence type="ECO:0000256" key="3">
    <source>
        <dbReference type="ARBA" id="ARBA00038502"/>
    </source>
</evidence>
<dbReference type="EC" id="2.3.1.267" evidence="5"/>
<sequence length="177" mass="19429">MITIRLISPADAEELAVLVRANREHLAPWDPERSEEFYTTAGQWQIISDTLRQGNALPHAIVEAGRIVGRVNLSNVVHGPFQSANLGYWVAAAAAGRGVASAAVAAVAEQAFTTYGLHRLEAGTLLHNVRSQRVLERNGFQRFGMAPRYLRIAGDWQDHYLYQLLAENWLAARGGAA</sequence>
<evidence type="ECO:0000256" key="1">
    <source>
        <dbReference type="ARBA" id="ARBA00022679"/>
    </source>
</evidence>
<name>A0A7W5ABG2_9ACTN</name>
<dbReference type="GO" id="GO:0005737">
    <property type="term" value="C:cytoplasm"/>
    <property type="evidence" value="ECO:0007669"/>
    <property type="project" value="TreeGrafter"/>
</dbReference>
<feature type="domain" description="N-acetyltransferase" evidence="4">
    <location>
        <begin position="2"/>
        <end position="167"/>
    </location>
</feature>
<keyword evidence="2 5" id="KW-0012">Acyltransferase</keyword>
<evidence type="ECO:0000313" key="6">
    <source>
        <dbReference type="Proteomes" id="UP000590749"/>
    </source>
</evidence>
<reference evidence="5 6" key="1">
    <citation type="submission" date="2020-08" db="EMBL/GenBank/DDBJ databases">
        <title>Genomic Encyclopedia of Type Strains, Phase III (KMG-III): the genomes of soil and plant-associated and newly described type strains.</title>
        <authorList>
            <person name="Whitman W."/>
        </authorList>
    </citation>
    <scope>NUCLEOTIDE SEQUENCE [LARGE SCALE GENOMIC DNA]</scope>
    <source>
        <strain evidence="5 6">CECT 3287</strain>
    </source>
</reference>
<keyword evidence="1 5" id="KW-0808">Transferase</keyword>
<dbReference type="InterPro" id="IPR000182">
    <property type="entry name" value="GNAT_dom"/>
</dbReference>
<dbReference type="SUPFAM" id="SSF55729">
    <property type="entry name" value="Acyl-CoA N-acyltransferases (Nat)"/>
    <property type="match status" value="1"/>
</dbReference>
<dbReference type="PANTHER" id="PTHR43792:SF8">
    <property type="entry name" value="[RIBOSOMAL PROTEIN US5]-ALANINE N-ACETYLTRANSFERASE"/>
    <property type="match status" value="1"/>
</dbReference>
<organism evidence="5 6">
    <name type="scientific">Actinoplanes campanulatus</name>
    <dbReference type="NCBI Taxonomy" id="113559"/>
    <lineage>
        <taxon>Bacteria</taxon>
        <taxon>Bacillati</taxon>
        <taxon>Actinomycetota</taxon>
        <taxon>Actinomycetes</taxon>
        <taxon>Micromonosporales</taxon>
        <taxon>Micromonosporaceae</taxon>
        <taxon>Actinoplanes</taxon>
    </lineage>
</organism>
<evidence type="ECO:0000256" key="2">
    <source>
        <dbReference type="ARBA" id="ARBA00023315"/>
    </source>
</evidence>
<dbReference type="Pfam" id="PF13302">
    <property type="entry name" value="Acetyltransf_3"/>
    <property type="match status" value="1"/>
</dbReference>
<comment type="similarity">
    <text evidence="3">Belongs to the acetyltransferase family. RimJ subfamily.</text>
</comment>
<dbReference type="InterPro" id="IPR051531">
    <property type="entry name" value="N-acetyltransferase"/>
</dbReference>
<dbReference type="InterPro" id="IPR016181">
    <property type="entry name" value="Acyl_CoA_acyltransferase"/>
</dbReference>
<comment type="caution">
    <text evidence="5">The sequence shown here is derived from an EMBL/GenBank/DDBJ whole genome shotgun (WGS) entry which is preliminary data.</text>
</comment>
<evidence type="ECO:0000313" key="5">
    <source>
        <dbReference type="EMBL" id="MBB3093193.1"/>
    </source>
</evidence>
<dbReference type="GO" id="GO:0008999">
    <property type="term" value="F:protein-N-terminal-alanine acetyltransferase activity"/>
    <property type="evidence" value="ECO:0007669"/>
    <property type="project" value="UniProtKB-EC"/>
</dbReference>
<dbReference type="Proteomes" id="UP000590749">
    <property type="component" value="Unassembled WGS sequence"/>
</dbReference>
<keyword evidence="6" id="KW-1185">Reference proteome</keyword>
<dbReference type="AlphaFoldDB" id="A0A7W5ABG2"/>
<accession>A0A7W5ABG2</accession>
<dbReference type="RefSeq" id="WP_183216640.1">
    <property type="nucleotide sequence ID" value="NZ_BMPW01000001.1"/>
</dbReference>